<organism evidence="3 4">
    <name type="scientific">Aquisalimonas asiatica</name>
    <dbReference type="NCBI Taxonomy" id="406100"/>
    <lineage>
        <taxon>Bacteria</taxon>
        <taxon>Pseudomonadati</taxon>
        <taxon>Pseudomonadota</taxon>
        <taxon>Gammaproteobacteria</taxon>
        <taxon>Chromatiales</taxon>
        <taxon>Ectothiorhodospiraceae</taxon>
        <taxon>Aquisalimonas</taxon>
    </lineage>
</organism>
<feature type="domain" description="SH3b" evidence="2">
    <location>
        <begin position="23"/>
        <end position="87"/>
    </location>
</feature>
<evidence type="ECO:0000259" key="2">
    <source>
        <dbReference type="PROSITE" id="PS51781"/>
    </source>
</evidence>
<protein>
    <submittedName>
        <fullName evidence="3">SH3 domain-containing protein</fullName>
    </submittedName>
</protein>
<keyword evidence="1" id="KW-0732">Signal</keyword>
<dbReference type="RefSeq" id="WP_171909859.1">
    <property type="nucleotide sequence ID" value="NZ_FOEG01000003.1"/>
</dbReference>
<sequence>MSVYRHAAWALLACAGLAAAAPGDMWEVQSYSSNFRSGPDTDYGVVTQGDRGDVVMELDRDGDWLLIAYNRGGSTAWAHESLVERLTVPVGEADDSPDFDGFASTFDPEDPENQFGAPAYFSNPAHKEFGVVRVDAVNGFFDLDDDIRESHLESLLRLWITADNSGLPGTLVVREADSGVARLIHSDYRGNHDLEAPDPPEE</sequence>
<dbReference type="Gene3D" id="2.30.30.40">
    <property type="entry name" value="SH3 Domains"/>
    <property type="match status" value="1"/>
</dbReference>
<dbReference type="Pfam" id="PF08239">
    <property type="entry name" value="SH3_3"/>
    <property type="match status" value="1"/>
</dbReference>
<feature type="chain" id="PRO_5011457602" evidence="1">
    <location>
        <begin position="21"/>
        <end position="202"/>
    </location>
</feature>
<evidence type="ECO:0000313" key="4">
    <source>
        <dbReference type="Proteomes" id="UP000199657"/>
    </source>
</evidence>
<evidence type="ECO:0000313" key="3">
    <source>
        <dbReference type="EMBL" id="SEO79027.1"/>
    </source>
</evidence>
<evidence type="ECO:0000256" key="1">
    <source>
        <dbReference type="SAM" id="SignalP"/>
    </source>
</evidence>
<proteinExistence type="predicted"/>
<dbReference type="EMBL" id="FOEG01000003">
    <property type="protein sequence ID" value="SEO79027.1"/>
    <property type="molecule type" value="Genomic_DNA"/>
</dbReference>
<feature type="signal peptide" evidence="1">
    <location>
        <begin position="1"/>
        <end position="20"/>
    </location>
</feature>
<name>A0A1H8SKD1_9GAMM</name>
<reference evidence="3 4" key="1">
    <citation type="submission" date="2016-10" db="EMBL/GenBank/DDBJ databases">
        <authorList>
            <person name="de Groot N.N."/>
        </authorList>
    </citation>
    <scope>NUCLEOTIDE SEQUENCE [LARGE SCALE GENOMIC DNA]</scope>
    <source>
        <strain evidence="3 4">CGMCC 1.6291</strain>
    </source>
</reference>
<dbReference type="Proteomes" id="UP000199657">
    <property type="component" value="Unassembled WGS sequence"/>
</dbReference>
<dbReference type="STRING" id="406100.SAMN04488052_10324"/>
<accession>A0A1H8SKD1</accession>
<gene>
    <name evidence="3" type="ORF">SAMN04488052_10324</name>
</gene>
<dbReference type="InterPro" id="IPR003646">
    <property type="entry name" value="SH3-like_bac-type"/>
</dbReference>
<keyword evidence="4" id="KW-1185">Reference proteome</keyword>
<dbReference type="PROSITE" id="PS51781">
    <property type="entry name" value="SH3B"/>
    <property type="match status" value="1"/>
</dbReference>
<dbReference type="AlphaFoldDB" id="A0A1H8SKD1"/>